<dbReference type="EMBL" id="ABEU02000025">
    <property type="protein sequence ID" value="PNR27696.1"/>
    <property type="molecule type" value="Genomic_DNA"/>
</dbReference>
<keyword evidence="3" id="KW-1185">Reference proteome</keyword>
<dbReference type="Gramene" id="Pp3c25_11311V3.1">
    <property type="protein sequence ID" value="Pp3c25_11311V3.1"/>
    <property type="gene ID" value="Pp3c25_11311"/>
</dbReference>
<dbReference type="Proteomes" id="UP000006727">
    <property type="component" value="Chromosome 25"/>
</dbReference>
<name>A0A2K1IEJ2_PHYPA</name>
<evidence type="ECO:0000313" key="2">
    <source>
        <dbReference type="EnsemblPlants" id="Pp3c25_11311V3.1"/>
    </source>
</evidence>
<reference evidence="1 3" key="1">
    <citation type="journal article" date="2008" name="Science">
        <title>The Physcomitrella genome reveals evolutionary insights into the conquest of land by plants.</title>
        <authorList>
            <person name="Rensing S."/>
            <person name="Lang D."/>
            <person name="Zimmer A."/>
            <person name="Terry A."/>
            <person name="Salamov A."/>
            <person name="Shapiro H."/>
            <person name="Nishiyama T."/>
            <person name="Perroud P.-F."/>
            <person name="Lindquist E."/>
            <person name="Kamisugi Y."/>
            <person name="Tanahashi T."/>
            <person name="Sakakibara K."/>
            <person name="Fujita T."/>
            <person name="Oishi K."/>
            <person name="Shin-I T."/>
            <person name="Kuroki Y."/>
            <person name="Toyoda A."/>
            <person name="Suzuki Y."/>
            <person name="Hashimoto A."/>
            <person name="Yamaguchi K."/>
            <person name="Sugano A."/>
            <person name="Kohara Y."/>
            <person name="Fujiyama A."/>
            <person name="Anterola A."/>
            <person name="Aoki S."/>
            <person name="Ashton N."/>
            <person name="Barbazuk W.B."/>
            <person name="Barker E."/>
            <person name="Bennetzen J."/>
            <person name="Bezanilla M."/>
            <person name="Blankenship R."/>
            <person name="Cho S.H."/>
            <person name="Dutcher S."/>
            <person name="Estelle M."/>
            <person name="Fawcett J.A."/>
            <person name="Gundlach H."/>
            <person name="Hanada K."/>
            <person name="Heyl A."/>
            <person name="Hicks K.A."/>
            <person name="Hugh J."/>
            <person name="Lohr M."/>
            <person name="Mayer K."/>
            <person name="Melkozernov A."/>
            <person name="Murata T."/>
            <person name="Nelson D."/>
            <person name="Pils B."/>
            <person name="Prigge M."/>
            <person name="Reiss B."/>
            <person name="Renner T."/>
            <person name="Rombauts S."/>
            <person name="Rushton P."/>
            <person name="Sanderfoot A."/>
            <person name="Schween G."/>
            <person name="Shiu S.-H."/>
            <person name="Stueber K."/>
            <person name="Theodoulou F.L."/>
            <person name="Tu H."/>
            <person name="Van de Peer Y."/>
            <person name="Verrier P.J."/>
            <person name="Waters E."/>
            <person name="Wood A."/>
            <person name="Yang L."/>
            <person name="Cove D."/>
            <person name="Cuming A."/>
            <person name="Hasebe M."/>
            <person name="Lucas S."/>
            <person name="Mishler D.B."/>
            <person name="Reski R."/>
            <person name="Grigoriev I."/>
            <person name="Quatrano R.S."/>
            <person name="Boore J.L."/>
        </authorList>
    </citation>
    <scope>NUCLEOTIDE SEQUENCE [LARGE SCALE GENOMIC DNA]</scope>
    <source>
        <strain evidence="2 3">cv. Gransden 2004</strain>
    </source>
</reference>
<evidence type="ECO:0000313" key="1">
    <source>
        <dbReference type="EMBL" id="PNR27696.1"/>
    </source>
</evidence>
<dbReference type="AlphaFoldDB" id="A0A2K1IEJ2"/>
<sequence>MHTLDRNLRSSTTTLALELCLTPNLNPIQLQLESSTLKVLQNFCFEVIHHGSQQLEQQHEAEYPRILQQHNLMPQSASVKTIPHGKNCLKHPYLLLLCLFSVPAETSELSHHHLQHSLLLVTRELPSLFVWPVSSSPSTVNCYFCSSVSIRRWGCVVGLSLVNLCTC</sequence>
<protein>
    <submittedName>
        <fullName evidence="1 2">Uncharacterized protein</fullName>
    </submittedName>
</protein>
<proteinExistence type="predicted"/>
<reference evidence="1 3" key="2">
    <citation type="journal article" date="2018" name="Plant J.">
        <title>The Physcomitrella patens chromosome-scale assembly reveals moss genome structure and evolution.</title>
        <authorList>
            <person name="Lang D."/>
            <person name="Ullrich K.K."/>
            <person name="Murat F."/>
            <person name="Fuchs J."/>
            <person name="Jenkins J."/>
            <person name="Haas F.B."/>
            <person name="Piednoel M."/>
            <person name="Gundlach H."/>
            <person name="Van Bel M."/>
            <person name="Meyberg R."/>
            <person name="Vives C."/>
            <person name="Morata J."/>
            <person name="Symeonidi A."/>
            <person name="Hiss M."/>
            <person name="Muchero W."/>
            <person name="Kamisugi Y."/>
            <person name="Saleh O."/>
            <person name="Blanc G."/>
            <person name="Decker E.L."/>
            <person name="van Gessel N."/>
            <person name="Grimwood J."/>
            <person name="Hayes R.D."/>
            <person name="Graham S.W."/>
            <person name="Gunter L.E."/>
            <person name="McDaniel S.F."/>
            <person name="Hoernstein S.N.W."/>
            <person name="Larsson A."/>
            <person name="Li F.W."/>
            <person name="Perroud P.F."/>
            <person name="Phillips J."/>
            <person name="Ranjan P."/>
            <person name="Rokshar D.S."/>
            <person name="Rothfels C.J."/>
            <person name="Schneider L."/>
            <person name="Shu S."/>
            <person name="Stevenson D.W."/>
            <person name="Thummler F."/>
            <person name="Tillich M."/>
            <person name="Villarreal Aguilar J.C."/>
            <person name="Widiez T."/>
            <person name="Wong G.K."/>
            <person name="Wymore A."/>
            <person name="Zhang Y."/>
            <person name="Zimmer A.D."/>
            <person name="Quatrano R.S."/>
            <person name="Mayer K.F.X."/>
            <person name="Goodstein D."/>
            <person name="Casacuberta J.M."/>
            <person name="Vandepoele K."/>
            <person name="Reski R."/>
            <person name="Cuming A.C."/>
            <person name="Tuskan G.A."/>
            <person name="Maumus F."/>
            <person name="Salse J."/>
            <person name="Schmutz J."/>
            <person name="Rensing S.A."/>
        </authorList>
    </citation>
    <scope>NUCLEOTIDE SEQUENCE [LARGE SCALE GENOMIC DNA]</scope>
    <source>
        <strain evidence="2 3">cv. Gransden 2004</strain>
    </source>
</reference>
<dbReference type="InParanoid" id="A0A2K1IEJ2"/>
<dbReference type="EnsemblPlants" id="Pp3c25_11311V3.1">
    <property type="protein sequence ID" value="Pp3c25_11311V3.1"/>
    <property type="gene ID" value="Pp3c25_11311"/>
</dbReference>
<reference evidence="2" key="3">
    <citation type="submission" date="2020-12" db="UniProtKB">
        <authorList>
            <consortium name="EnsemblPlants"/>
        </authorList>
    </citation>
    <scope>IDENTIFICATION</scope>
</reference>
<organism evidence="1">
    <name type="scientific">Physcomitrium patens</name>
    <name type="common">Spreading-leaved earth moss</name>
    <name type="synonym">Physcomitrella patens</name>
    <dbReference type="NCBI Taxonomy" id="3218"/>
    <lineage>
        <taxon>Eukaryota</taxon>
        <taxon>Viridiplantae</taxon>
        <taxon>Streptophyta</taxon>
        <taxon>Embryophyta</taxon>
        <taxon>Bryophyta</taxon>
        <taxon>Bryophytina</taxon>
        <taxon>Bryopsida</taxon>
        <taxon>Funariidae</taxon>
        <taxon>Funariales</taxon>
        <taxon>Funariaceae</taxon>
        <taxon>Physcomitrium</taxon>
    </lineage>
</organism>
<evidence type="ECO:0000313" key="3">
    <source>
        <dbReference type="Proteomes" id="UP000006727"/>
    </source>
</evidence>
<accession>A0A2K1IEJ2</accession>
<gene>
    <name evidence="1" type="ORF">PHYPA_029848</name>
</gene>